<evidence type="ECO:0000313" key="4">
    <source>
        <dbReference type="Proteomes" id="UP000029413"/>
    </source>
</evidence>
<feature type="chain" id="PRO_5043006510" description="DUF1302 domain-containing protein" evidence="2">
    <location>
        <begin position="40"/>
        <end position="533"/>
    </location>
</feature>
<dbReference type="KEGG" id="bcen:DM39_1987"/>
<dbReference type="Proteomes" id="UP000029413">
    <property type="component" value="Chromosome 1"/>
</dbReference>
<feature type="compositionally biased region" description="Polar residues" evidence="1">
    <location>
        <begin position="65"/>
        <end position="77"/>
    </location>
</feature>
<feature type="region of interest" description="Disordered" evidence="1">
    <location>
        <begin position="65"/>
        <end position="84"/>
    </location>
</feature>
<evidence type="ECO:0000256" key="1">
    <source>
        <dbReference type="SAM" id="MobiDB-lite"/>
    </source>
</evidence>
<organism evidence="3 4">
    <name type="scientific">Burkholderia cenocepacia</name>
    <dbReference type="NCBI Taxonomy" id="95486"/>
    <lineage>
        <taxon>Bacteria</taxon>
        <taxon>Pseudomonadati</taxon>
        <taxon>Pseudomonadota</taxon>
        <taxon>Betaproteobacteria</taxon>
        <taxon>Burkholderiales</taxon>
        <taxon>Burkholderiaceae</taxon>
        <taxon>Burkholderia</taxon>
        <taxon>Burkholderia cepacia complex</taxon>
    </lineage>
</organism>
<accession>A0AAN0VNJ1</accession>
<gene>
    <name evidence="3" type="ORF">DM39_1987</name>
</gene>
<dbReference type="EMBL" id="CP007783">
    <property type="protein sequence ID" value="AIO34068.1"/>
    <property type="molecule type" value="Genomic_DNA"/>
</dbReference>
<keyword evidence="2" id="KW-0732">Signal</keyword>
<evidence type="ECO:0000313" key="3">
    <source>
        <dbReference type="EMBL" id="AIO34068.1"/>
    </source>
</evidence>
<feature type="signal peptide" evidence="2">
    <location>
        <begin position="1"/>
        <end position="39"/>
    </location>
</feature>
<evidence type="ECO:0008006" key="5">
    <source>
        <dbReference type="Google" id="ProtNLM"/>
    </source>
</evidence>
<sequence length="533" mass="57778">MESSKNGMKGRRTRRRRVTAHLATIAPAAVLIAASPAKAFDFDLGNGVTGRWDSTIKYSIGQRLGNQNSSLTSNPNTDDGDRNFKSGKLITNRVDALTNLDLRYGTLGINVSADAWYDQVYNKSNYNNSPATNNNVNESYNQFPYGTRGLLAHHVDLLNAFVVDKFNVGSVPVSVRAGQHALLWGESIYFPDNGIAYGMAALDGVKAAAVPNTEAQELFLPVPQVSTVVVLPHGMSLEAYYQFGWRALRIPPVGSYFSPVDFVGLGSESLITPFGRFSHGTDQRPNTGQFGGAFKWRLDNANLDLGVYALRFNEKVPQVFFTTTGQYIQAYQENIQLYGLSANTSFGPLNTGAEVSVRVGQPLAISQTKFPLLAPGQSAQSAGPLGNVFLFELNSIYSGKAGPLWDNYSITGSIAGQHILNVTRNEQYFDTTTNRTTFGMRGTLKLDYFQVAPGLDLSVPIGVGWTVVGRSPLPAGFNTYGYGNAAGDVTIGLQATYRQTLKAGISLTTYFGPASSNSYRDRTFVVATISDSF</sequence>
<evidence type="ECO:0000256" key="2">
    <source>
        <dbReference type="SAM" id="SignalP"/>
    </source>
</evidence>
<dbReference type="AlphaFoldDB" id="A0AAN0VNJ1"/>
<keyword evidence="4" id="KW-1185">Reference proteome</keyword>
<reference evidence="3 4" key="1">
    <citation type="submission" date="2014-05" db="EMBL/GenBank/DDBJ databases">
        <authorList>
            <person name="Bishop-Lilly K.A."/>
            <person name="Broomall S.M."/>
            <person name="Chain P.S."/>
            <person name="Chertkov O."/>
            <person name="Coyne S.R."/>
            <person name="Daligault H.E."/>
            <person name="Davenport K.W."/>
            <person name="Erkkila T."/>
            <person name="Frey K.G."/>
            <person name="Gibbons H.S."/>
            <person name="Gu W."/>
            <person name="Jaissle J."/>
            <person name="Johnson S.L."/>
            <person name="Koroleva G.I."/>
            <person name="Ladner J.T."/>
            <person name="Lo C.-C."/>
            <person name="Minogue T.D."/>
            <person name="Munk C."/>
            <person name="Palacios G.F."/>
            <person name="Redden C.L."/>
            <person name="Rosenzweig C.N."/>
            <person name="Scholz M.B."/>
            <person name="Teshima H."/>
            <person name="Xu Y."/>
        </authorList>
    </citation>
    <scope>NUCLEOTIDE SEQUENCE [LARGE SCALE GENOMIC DNA]</scope>
    <source>
        <strain evidence="3 4">DDS 22E-1</strain>
    </source>
</reference>
<dbReference type="Pfam" id="PF06980">
    <property type="entry name" value="DUF1302"/>
    <property type="match status" value="1"/>
</dbReference>
<name>A0AAN0VNJ1_9BURK</name>
<proteinExistence type="predicted"/>
<protein>
    <recommendedName>
        <fullName evidence="5">DUF1302 domain-containing protein</fullName>
    </recommendedName>
</protein>
<dbReference type="InterPro" id="IPR010727">
    <property type="entry name" value="DUF1302"/>
</dbReference>